<evidence type="ECO:0000313" key="8">
    <source>
        <dbReference type="Proteomes" id="UP000060390"/>
    </source>
</evidence>
<dbReference type="PATRIC" id="fig|1604004.4.peg.2209"/>
<dbReference type="PANTHER" id="PTHR10956:SF0">
    <property type="entry name" value="60S RIBOSOMAL PROTEIN L31"/>
    <property type="match status" value="1"/>
</dbReference>
<dbReference type="AlphaFoldDB" id="A0A0F7PED3"/>
<gene>
    <name evidence="5 6" type="primary">rpl31e</name>
    <name evidence="7" type="ORF">HLASA_2147</name>
    <name evidence="6" type="ORF">HLASF_2113</name>
</gene>
<dbReference type="PROSITE" id="PS01144">
    <property type="entry name" value="RIBOSOMAL_L31E"/>
    <property type="match status" value="1"/>
</dbReference>
<name>A0A0F7PED3_9EURY</name>
<evidence type="ECO:0000256" key="3">
    <source>
        <dbReference type="ARBA" id="ARBA00023274"/>
    </source>
</evidence>
<dbReference type="GO" id="GO:0002181">
    <property type="term" value="P:cytoplasmic translation"/>
    <property type="evidence" value="ECO:0007669"/>
    <property type="project" value="TreeGrafter"/>
</dbReference>
<organism evidence="6 9">
    <name type="scientific">Halanaeroarchaeum sulfurireducens</name>
    <dbReference type="NCBI Taxonomy" id="1604004"/>
    <lineage>
        <taxon>Archaea</taxon>
        <taxon>Methanobacteriati</taxon>
        <taxon>Methanobacteriota</taxon>
        <taxon>Stenosarchaea group</taxon>
        <taxon>Halobacteria</taxon>
        <taxon>Halobacteriales</taxon>
        <taxon>Halobacteriaceae</taxon>
        <taxon>Halanaeroarchaeum</taxon>
    </lineage>
</organism>
<dbReference type="Proteomes" id="UP000069906">
    <property type="component" value="Chromosome"/>
</dbReference>
<dbReference type="SMART" id="SM01380">
    <property type="entry name" value="Ribosomal_L31e"/>
    <property type="match status" value="1"/>
</dbReference>
<reference evidence="8" key="2">
    <citation type="submission" date="2015-05" db="EMBL/GenBank/DDBJ databases">
        <title>Complete genome sequence of Halanaeroarchaeum sulfurireducens type strain M27-SA2, a sulfate-reducer haloarchaeon from marine anoxic lake Medee.</title>
        <authorList>
            <person name="Messina E."/>
            <person name="Kublanov I.V."/>
            <person name="Toshchakov S."/>
            <person name="Arcadi E."/>
            <person name="La Spada G."/>
            <person name="La Cono V."/>
            <person name="Yakimov M.M."/>
        </authorList>
    </citation>
    <scope>NUCLEOTIDE SEQUENCE [LARGE SCALE GENOMIC DNA]</scope>
    <source>
        <strain evidence="8">M27-SA2</strain>
    </source>
</reference>
<evidence type="ECO:0000313" key="7">
    <source>
        <dbReference type="EMBL" id="ALG83017.1"/>
    </source>
</evidence>
<keyword evidence="2 5" id="KW-0689">Ribosomal protein</keyword>
<dbReference type="SUPFAM" id="SSF54575">
    <property type="entry name" value="Ribosomal protein L31e"/>
    <property type="match status" value="1"/>
</dbReference>
<comment type="similarity">
    <text evidence="1 5">Belongs to the eukaryotic ribosomal protein eL31 family.</text>
</comment>
<dbReference type="CDD" id="cd00463">
    <property type="entry name" value="Ribosomal_L31e"/>
    <property type="match status" value="1"/>
</dbReference>
<dbReference type="KEGG" id="hsf:HLASA_2147"/>
<evidence type="ECO:0000313" key="9">
    <source>
        <dbReference type="Proteomes" id="UP000069906"/>
    </source>
</evidence>
<dbReference type="PANTHER" id="PTHR10956">
    <property type="entry name" value="60S RIBOSOMAL PROTEIN L31"/>
    <property type="match status" value="1"/>
</dbReference>
<proteinExistence type="inferred from homology"/>
<keyword evidence="3 5" id="KW-0687">Ribonucleoprotein</keyword>
<accession>A0A0F7PED3</accession>
<evidence type="ECO:0000256" key="5">
    <source>
        <dbReference type="HAMAP-Rule" id="MF_00410"/>
    </source>
</evidence>
<dbReference type="GeneID" id="26011479"/>
<evidence type="ECO:0000256" key="2">
    <source>
        <dbReference type="ARBA" id="ARBA00022980"/>
    </source>
</evidence>
<dbReference type="Pfam" id="PF01198">
    <property type="entry name" value="Ribosomal_L31e"/>
    <property type="match status" value="1"/>
</dbReference>
<dbReference type="GO" id="GO:0022625">
    <property type="term" value="C:cytosolic large ribosomal subunit"/>
    <property type="evidence" value="ECO:0007669"/>
    <property type="project" value="TreeGrafter"/>
</dbReference>
<dbReference type="STRING" id="1604004.HLASA_2147"/>
<evidence type="ECO:0000256" key="1">
    <source>
        <dbReference type="ARBA" id="ARBA00010808"/>
    </source>
</evidence>
<reference evidence="7 8" key="3">
    <citation type="journal article" date="2016" name="Stand. Genomic Sci.">
        <title>Complete genome sequence of 'Halanaeroarchaeum sulfurireducens' M27-SA2, a sulfur-reducing and acetate-oxidizing haloarchaeon from the deep-sea hypersaline anoxic lake Medee.</title>
        <authorList>
            <person name="Messina E."/>
            <person name="Sorokin D.Y."/>
            <person name="Kublanov I.V."/>
            <person name="Toshchakov S."/>
            <person name="Lopatina A."/>
            <person name="Arcadi E."/>
            <person name="Smedile F."/>
            <person name="La Spada G."/>
            <person name="La Cono V."/>
            <person name="Yakimov M.M."/>
        </authorList>
    </citation>
    <scope>NUCLEOTIDE SEQUENCE [LARGE SCALE GENOMIC DNA]</scope>
    <source>
        <strain evidence="7 8">M27-SA2</strain>
    </source>
</reference>
<dbReference type="InterPro" id="IPR020052">
    <property type="entry name" value="Ribosomal_eL31_CS"/>
</dbReference>
<dbReference type="HAMAP" id="MF_00410">
    <property type="entry name" value="Ribosomal_eL31"/>
    <property type="match status" value="1"/>
</dbReference>
<protein>
    <recommendedName>
        <fullName evidence="4 5">Large ribosomal subunit protein eL31</fullName>
    </recommendedName>
</protein>
<evidence type="ECO:0000256" key="4">
    <source>
        <dbReference type="ARBA" id="ARBA00035230"/>
    </source>
</evidence>
<dbReference type="GO" id="GO:0003735">
    <property type="term" value="F:structural constituent of ribosome"/>
    <property type="evidence" value="ECO:0007669"/>
    <property type="project" value="InterPro"/>
</dbReference>
<dbReference type="HOGENOM" id="CLU_112570_3_2_2"/>
<dbReference type="Gene3D" id="3.10.440.10">
    <property type="match status" value="1"/>
</dbReference>
<dbReference type="InterPro" id="IPR000054">
    <property type="entry name" value="Ribosomal_eL31"/>
</dbReference>
<evidence type="ECO:0000313" key="6">
    <source>
        <dbReference type="EMBL" id="AKH98575.1"/>
    </source>
</evidence>
<sequence>MSASDFEERIITVPLRDVKKASKGKRSGLAMDLVRSHLAKQFAVDEDAVRLDPSINEAVWERGRGNPPRKLRVRAARFDEEGEVVVEAEYESA</sequence>
<reference evidence="6 9" key="1">
    <citation type="journal article" date="2015" name="ISME J.">
        <title>Elemental sulfur and acetate can support life of a novel strictly anaerobic haloarchaeon.</title>
        <authorList>
            <person name="Sorokin D.Y."/>
            <person name="Kublanov I.V."/>
            <person name="Gavrilov S.N."/>
            <person name="Rojo D."/>
            <person name="Roman P."/>
            <person name="Golyshin P.N."/>
            <person name="Slepak V.Z."/>
            <person name="Smedile F."/>
            <person name="Ferrer M."/>
            <person name="Messina E."/>
            <person name="La Cono V."/>
            <person name="Yakimov M.M."/>
        </authorList>
    </citation>
    <scope>NUCLEOTIDE SEQUENCE [LARGE SCALE GENOMIC DNA]</scope>
    <source>
        <strain evidence="6 9">HSR2</strain>
    </source>
</reference>
<dbReference type="Proteomes" id="UP000060390">
    <property type="component" value="Chromosome"/>
</dbReference>
<dbReference type="NCBIfam" id="NF002258">
    <property type="entry name" value="PRK01192.1-1"/>
    <property type="match status" value="1"/>
</dbReference>
<keyword evidence="9" id="KW-1185">Reference proteome</keyword>
<dbReference type="EMBL" id="CP008874">
    <property type="protein sequence ID" value="AKH98575.1"/>
    <property type="molecule type" value="Genomic_DNA"/>
</dbReference>
<dbReference type="InterPro" id="IPR023621">
    <property type="entry name" value="Ribosomal_eL31_dom_sf"/>
</dbReference>
<dbReference type="OrthoDB" id="10127at2157"/>
<dbReference type="RefSeq" id="WP_050049226.1">
    <property type="nucleotide sequence ID" value="NZ_CP008874.1"/>
</dbReference>
<dbReference type="KEGG" id="hsu:HLASF_2113"/>
<dbReference type="EMBL" id="CP011564">
    <property type="protein sequence ID" value="ALG83017.1"/>
    <property type="molecule type" value="Genomic_DNA"/>
</dbReference>